<feature type="transmembrane region" description="Helical" evidence="1">
    <location>
        <begin position="45"/>
        <end position="62"/>
    </location>
</feature>
<feature type="transmembrane region" description="Helical" evidence="1">
    <location>
        <begin position="185"/>
        <end position="204"/>
    </location>
</feature>
<keyword evidence="1" id="KW-1133">Transmembrane helix</keyword>
<gene>
    <name evidence="2" type="ORF">R0137_04210</name>
</gene>
<sequence>MSQRAQPTSPFQLSLNPVIYAAIFMATFAGCQGGRYYMSNRLQELGIACALLLFVMGLWQGLFRLQHSEWKRWVLSPIMLLGGIMGISSVVFVINYSGSVLYSVFSAREFLLAFVGPGIYLLVRCGLPLAQVERTIWFALFALMVNYLIFYFTMDLRAAFFSSDHTVSNLVTYDAWRGFRLKPPLFAIMVALLGSLALLLQSRGGSIKTAAIASVALAVYIWSIVLFRSTLATMILSVMLYPILISHRNRLKLIVVMAPLAILAIPVIGSMAVENFMQADGGSIRAKAFLKAIEHIAMHPILGAGEDSAYGLSYQDIVAKFFFPSDLGLIGVTYKYGIVGVILYLTMHGKIWLRLWAANMECRDTDGRINPLLWGMLIFMTAQTFNLALNPGLAYAQGITLGSLALSLASLHRVRCANVIKHTSSANTLAPSHNLPILGA</sequence>
<keyword evidence="1" id="KW-0472">Membrane</keyword>
<dbReference type="PROSITE" id="PS51257">
    <property type="entry name" value="PROKAR_LIPOPROTEIN"/>
    <property type="match status" value="1"/>
</dbReference>
<accession>A0ABZ0IG06</accession>
<feature type="transmembrane region" description="Helical" evidence="1">
    <location>
        <begin position="136"/>
        <end position="154"/>
    </location>
</feature>
<dbReference type="Proteomes" id="UP001626549">
    <property type="component" value="Chromosome"/>
</dbReference>
<feature type="transmembrane region" description="Helical" evidence="1">
    <location>
        <begin position="18"/>
        <end position="38"/>
    </location>
</feature>
<proteinExistence type="predicted"/>
<evidence type="ECO:0000313" key="3">
    <source>
        <dbReference type="Proteomes" id="UP001626549"/>
    </source>
</evidence>
<evidence type="ECO:0000313" key="2">
    <source>
        <dbReference type="EMBL" id="WOJ97784.1"/>
    </source>
</evidence>
<name>A0ABZ0IG06_9GAMM</name>
<keyword evidence="1" id="KW-0812">Transmembrane</keyword>
<feature type="transmembrane region" description="Helical" evidence="1">
    <location>
        <begin position="336"/>
        <end position="357"/>
    </location>
</feature>
<feature type="transmembrane region" description="Helical" evidence="1">
    <location>
        <begin position="369"/>
        <end position="388"/>
    </location>
</feature>
<dbReference type="RefSeq" id="WP_407328802.1">
    <property type="nucleotide sequence ID" value="NZ_CP136865.1"/>
</dbReference>
<feature type="transmembrane region" description="Helical" evidence="1">
    <location>
        <begin position="110"/>
        <end position="130"/>
    </location>
</feature>
<feature type="transmembrane region" description="Helical" evidence="1">
    <location>
        <begin position="394"/>
        <end position="411"/>
    </location>
</feature>
<feature type="transmembrane region" description="Helical" evidence="1">
    <location>
        <begin position="74"/>
        <end position="98"/>
    </location>
</feature>
<feature type="transmembrane region" description="Helical" evidence="1">
    <location>
        <begin position="210"/>
        <end position="241"/>
    </location>
</feature>
<reference evidence="2 3" key="1">
    <citation type="submission" date="2023-10" db="EMBL/GenBank/DDBJ databases">
        <title>Two novel species belonging to the OM43/NOR5 clade.</title>
        <authorList>
            <person name="Park M."/>
        </authorList>
    </citation>
    <scope>NUCLEOTIDE SEQUENCE [LARGE SCALE GENOMIC DNA]</scope>
    <source>
        <strain evidence="2 3">IMCC45268</strain>
    </source>
</reference>
<keyword evidence="3" id="KW-1185">Reference proteome</keyword>
<organism evidence="2 3">
    <name type="scientific">Congregibacter brevis</name>
    <dbReference type="NCBI Taxonomy" id="3081201"/>
    <lineage>
        <taxon>Bacteria</taxon>
        <taxon>Pseudomonadati</taxon>
        <taxon>Pseudomonadota</taxon>
        <taxon>Gammaproteobacteria</taxon>
        <taxon>Cellvibrionales</taxon>
        <taxon>Halieaceae</taxon>
        <taxon>Congregibacter</taxon>
    </lineage>
</organism>
<feature type="transmembrane region" description="Helical" evidence="1">
    <location>
        <begin position="253"/>
        <end position="273"/>
    </location>
</feature>
<evidence type="ECO:0000256" key="1">
    <source>
        <dbReference type="SAM" id="Phobius"/>
    </source>
</evidence>
<dbReference type="EMBL" id="CP136865">
    <property type="protein sequence ID" value="WOJ97784.1"/>
    <property type="molecule type" value="Genomic_DNA"/>
</dbReference>
<protein>
    <submittedName>
        <fullName evidence="2">Uncharacterized protein</fullName>
    </submittedName>
</protein>